<accession>A0AAU7T7W3</accession>
<evidence type="ECO:0008006" key="3">
    <source>
        <dbReference type="Google" id="ProtNLM"/>
    </source>
</evidence>
<gene>
    <name evidence="2" type="ORF">ABN611_30235</name>
</gene>
<evidence type="ECO:0000313" key="2">
    <source>
        <dbReference type="EMBL" id="XBV22832.1"/>
    </source>
</evidence>
<feature type="transmembrane region" description="Helical" evidence="1">
    <location>
        <begin position="43"/>
        <end position="63"/>
    </location>
</feature>
<reference evidence="2" key="1">
    <citation type="submission" date="2024-06" db="EMBL/GenBank/DDBJ databases">
        <title>Kribbella sp. strain HUAS MG21 genome sequences.</title>
        <authorList>
            <person name="Mo P."/>
        </authorList>
    </citation>
    <scope>NUCLEOTIDE SEQUENCE</scope>
    <source>
        <strain evidence="2">HUAS MG21</strain>
    </source>
</reference>
<evidence type="ECO:0000256" key="1">
    <source>
        <dbReference type="SAM" id="Phobius"/>
    </source>
</evidence>
<keyword evidence="1" id="KW-0472">Membrane</keyword>
<keyword evidence="1" id="KW-1133">Transmembrane helix</keyword>
<proteinExistence type="predicted"/>
<dbReference type="EMBL" id="CP158165">
    <property type="protein sequence ID" value="XBV22832.1"/>
    <property type="molecule type" value="Genomic_DNA"/>
</dbReference>
<keyword evidence="1" id="KW-0812">Transmembrane</keyword>
<protein>
    <recommendedName>
        <fullName evidence="3">DUF3592 domain-containing protein</fullName>
    </recommendedName>
</protein>
<organism evidence="2">
    <name type="scientific">Kribbella sp. HUAS MG21</name>
    <dbReference type="NCBI Taxonomy" id="3160966"/>
    <lineage>
        <taxon>Bacteria</taxon>
        <taxon>Bacillati</taxon>
        <taxon>Actinomycetota</taxon>
        <taxon>Actinomycetes</taxon>
        <taxon>Propionibacteriales</taxon>
        <taxon>Kribbellaceae</taxon>
        <taxon>Kribbella</taxon>
    </lineage>
</organism>
<dbReference type="AlphaFoldDB" id="A0AAU7T7W3"/>
<sequence>MAPPDGSRYAAPLAIVYDPSDPTTLLAKQDAQLWLADRRTPKIGFGMAAGGLVVTIVAIGLLIRDARRRGVSWWQWYVDAPAARRPRR</sequence>
<dbReference type="RefSeq" id="WP_350275671.1">
    <property type="nucleotide sequence ID" value="NZ_CP158165.1"/>
</dbReference>
<name>A0AAU7T7W3_9ACTN</name>